<dbReference type="EMBL" id="RJJT01000025">
    <property type="protein sequence ID" value="RSB64763.1"/>
    <property type="molecule type" value="Genomic_DNA"/>
</dbReference>
<dbReference type="GO" id="GO:0043565">
    <property type="term" value="F:sequence-specific DNA binding"/>
    <property type="evidence" value="ECO:0007669"/>
    <property type="project" value="TreeGrafter"/>
</dbReference>
<evidence type="ECO:0000256" key="3">
    <source>
        <dbReference type="ARBA" id="ARBA00023125"/>
    </source>
</evidence>
<evidence type="ECO:0000259" key="9">
    <source>
        <dbReference type="PROSITE" id="PS50931"/>
    </source>
</evidence>
<dbReference type="SUPFAM" id="SSF46785">
    <property type="entry name" value="Winged helix' DNA-binding domain"/>
    <property type="match status" value="1"/>
</dbReference>
<name>A0A3R9GVL3_9HYPH</name>
<dbReference type="PANTHER" id="PTHR30537">
    <property type="entry name" value="HTH-TYPE TRANSCRIPTIONAL REGULATOR"/>
    <property type="match status" value="1"/>
</dbReference>
<evidence type="ECO:0000313" key="11">
    <source>
        <dbReference type="Proteomes" id="UP000277279"/>
    </source>
</evidence>
<evidence type="ECO:0000256" key="1">
    <source>
        <dbReference type="ARBA" id="ARBA00009437"/>
    </source>
</evidence>
<dbReference type="InterPro" id="IPR036388">
    <property type="entry name" value="WH-like_DNA-bd_sf"/>
</dbReference>
<dbReference type="InterPro" id="IPR000847">
    <property type="entry name" value="LysR_HTH_N"/>
</dbReference>
<dbReference type="GO" id="GO:0003700">
    <property type="term" value="F:DNA-binding transcription factor activity"/>
    <property type="evidence" value="ECO:0007669"/>
    <property type="project" value="InterPro"/>
</dbReference>
<dbReference type="GO" id="GO:0006351">
    <property type="term" value="P:DNA-templated transcription"/>
    <property type="evidence" value="ECO:0007669"/>
    <property type="project" value="TreeGrafter"/>
</dbReference>
<evidence type="ECO:0000256" key="2">
    <source>
        <dbReference type="ARBA" id="ARBA00023015"/>
    </source>
</evidence>
<dbReference type="PROSITE" id="PS50931">
    <property type="entry name" value="HTH_LYSR"/>
    <property type="match status" value="1"/>
</dbReference>
<gene>
    <name evidence="10" type="ORF">EFD55_27430</name>
</gene>
<keyword evidence="3" id="KW-0238">DNA-binding</keyword>
<proteinExistence type="inferred from homology"/>
<dbReference type="SUPFAM" id="SSF53850">
    <property type="entry name" value="Periplasmic binding protein-like II"/>
    <property type="match status" value="1"/>
</dbReference>
<dbReference type="InterPro" id="IPR036390">
    <property type="entry name" value="WH_DNA-bd_sf"/>
</dbReference>
<evidence type="ECO:0000313" key="10">
    <source>
        <dbReference type="EMBL" id="RSB64763.1"/>
    </source>
</evidence>
<dbReference type="CDD" id="cd08422">
    <property type="entry name" value="PBP2_CrgA_like"/>
    <property type="match status" value="1"/>
</dbReference>
<dbReference type="PRINTS" id="PR00039">
    <property type="entry name" value="HTHLYSR"/>
</dbReference>
<dbReference type="Proteomes" id="UP000277279">
    <property type="component" value="Unassembled WGS sequence"/>
</dbReference>
<dbReference type="InterPro" id="IPR058163">
    <property type="entry name" value="LysR-type_TF_proteobact-type"/>
</dbReference>
<evidence type="ECO:0000256" key="6">
    <source>
        <dbReference type="ARBA" id="ARBA00067332"/>
    </source>
</evidence>
<comment type="caution">
    <text evidence="10">The sequence shown here is derived from an EMBL/GenBank/DDBJ whole genome shotgun (WGS) entry which is preliminary data.</text>
</comment>
<feature type="domain" description="HTH lysR-type" evidence="9">
    <location>
        <begin position="33"/>
        <end position="90"/>
    </location>
</feature>
<comment type="function">
    <text evidence="5">Transcriptional regulator of the ttuABCDE tartrate utilization operon.</text>
</comment>
<keyword evidence="4" id="KW-0804">Transcription</keyword>
<accession>A0A3R9GVL3</accession>
<dbReference type="PANTHER" id="PTHR30537:SF5">
    <property type="entry name" value="HTH-TYPE TRANSCRIPTIONAL ACTIVATOR TTDR-RELATED"/>
    <property type="match status" value="1"/>
</dbReference>
<dbReference type="Gene3D" id="1.10.10.10">
    <property type="entry name" value="Winged helix-like DNA-binding domain superfamily/Winged helix DNA-binding domain"/>
    <property type="match status" value="1"/>
</dbReference>
<protein>
    <recommendedName>
        <fullName evidence="6">HTH-type transcriptional regulator TtuA</fullName>
    </recommendedName>
    <alternativeName>
        <fullName evidence="7">Tartrate utilization transcriptional regulator</fullName>
    </alternativeName>
</protein>
<feature type="region of interest" description="Disordered" evidence="8">
    <location>
        <begin position="1"/>
        <end position="20"/>
    </location>
</feature>
<keyword evidence="2" id="KW-0805">Transcription regulation</keyword>
<dbReference type="FunFam" id="1.10.10.10:FF:000001">
    <property type="entry name" value="LysR family transcriptional regulator"/>
    <property type="match status" value="1"/>
</dbReference>
<evidence type="ECO:0000256" key="4">
    <source>
        <dbReference type="ARBA" id="ARBA00023163"/>
    </source>
</evidence>
<reference evidence="10 11" key="1">
    <citation type="submission" date="2018-11" db="EMBL/GenBank/DDBJ databases">
        <authorList>
            <person name="Huo Y."/>
        </authorList>
    </citation>
    <scope>NUCLEOTIDE SEQUENCE [LARGE SCALE GENOMIC DNA]</scope>
    <source>
        <strain evidence="10 11">DSM 30132</strain>
    </source>
</reference>
<sequence length="330" mass="36356">MRDTTGFANSLAGQESTRPNGFLSNSSVMKSLDPLAGVSVFLKVAETLNFSRAAEQLGMSKATVSVQLQELEKRLGVRLFQRNTRSVALTEAGDTYRQSLGDLLGQVNKAEINAKALHDGTSGQIRLSVSPDLGQRYLSGAVAEFSQLYPDIDIFMDFSLEPVDLVERGMDLAVRSTIANEQSLIVRRLASTSLVVCASPGYLKDRPDIVVPTDLLDHRLLHFSPLRWGREWHFQKSEQHEKVSIPPRIEANDSIGLKEAAIRGAGITLLPRYLVADELRDGQLVQILDDWVTAKLEINAVFPANRHINAKVKALVAHLSKALRHALEPS</sequence>
<dbReference type="InterPro" id="IPR005119">
    <property type="entry name" value="LysR_subst-bd"/>
</dbReference>
<evidence type="ECO:0000256" key="8">
    <source>
        <dbReference type="SAM" id="MobiDB-lite"/>
    </source>
</evidence>
<organism evidence="10 11">
    <name type="scientific">Rhizobium pisi</name>
    <dbReference type="NCBI Taxonomy" id="574561"/>
    <lineage>
        <taxon>Bacteria</taxon>
        <taxon>Pseudomonadati</taxon>
        <taxon>Pseudomonadota</taxon>
        <taxon>Alphaproteobacteria</taxon>
        <taxon>Hyphomicrobiales</taxon>
        <taxon>Rhizobiaceae</taxon>
        <taxon>Rhizobium/Agrobacterium group</taxon>
        <taxon>Rhizobium</taxon>
    </lineage>
</organism>
<comment type="similarity">
    <text evidence="1">Belongs to the LysR transcriptional regulatory family.</text>
</comment>
<dbReference type="AlphaFoldDB" id="A0A3R9GVL3"/>
<evidence type="ECO:0000256" key="5">
    <source>
        <dbReference type="ARBA" id="ARBA00054626"/>
    </source>
</evidence>
<dbReference type="Pfam" id="PF03466">
    <property type="entry name" value="LysR_substrate"/>
    <property type="match status" value="1"/>
</dbReference>
<evidence type="ECO:0000256" key="7">
    <source>
        <dbReference type="ARBA" id="ARBA00083243"/>
    </source>
</evidence>
<dbReference type="Pfam" id="PF00126">
    <property type="entry name" value="HTH_1"/>
    <property type="match status" value="1"/>
</dbReference>
<dbReference type="Gene3D" id="3.40.190.290">
    <property type="match status" value="1"/>
</dbReference>